<geneLocation type="plasmid" evidence="1 2">
    <name>unnamed1</name>
</geneLocation>
<dbReference type="Proteomes" id="UP001224433">
    <property type="component" value="Plasmid unnamed1"/>
</dbReference>
<protein>
    <recommendedName>
        <fullName evidence="3">SCP domain-containing protein</fullName>
    </recommendedName>
</protein>
<gene>
    <name evidence="1" type="ORF">P8A20_37835</name>
</gene>
<sequence length="173" mass="19639">MTISTTRAKAIFGRNDGGGVDWPYGVGATIPNPTWSPEQRRAHLQDREEAKQIVFDWAEKHGLRKTDNGCCPVWLQQNRNSRCGGPRTCARFGSGGWDTGWMDHTATWTFDRRPAAITSAPYRIRQSDRDELNRWVAADPRLAIAYGNTGWYGLDTYQIILWRTDLVEVIEPA</sequence>
<evidence type="ECO:0000313" key="2">
    <source>
        <dbReference type="Proteomes" id="UP001224433"/>
    </source>
</evidence>
<accession>A0ABY9JNJ7</accession>
<organism evidence="1 2">
    <name type="scientific">Streptomyces glycanivorans</name>
    <dbReference type="NCBI Taxonomy" id="3033808"/>
    <lineage>
        <taxon>Bacteria</taxon>
        <taxon>Bacillati</taxon>
        <taxon>Actinomycetota</taxon>
        <taxon>Actinomycetes</taxon>
        <taxon>Kitasatosporales</taxon>
        <taxon>Streptomycetaceae</taxon>
        <taxon>Streptomyces</taxon>
    </lineage>
</organism>
<proteinExistence type="predicted"/>
<evidence type="ECO:0008006" key="3">
    <source>
        <dbReference type="Google" id="ProtNLM"/>
    </source>
</evidence>
<reference evidence="1 2" key="1">
    <citation type="submission" date="2023-03" db="EMBL/GenBank/DDBJ databases">
        <title>Isolation and description of six Streptomyces strains from soil environments, able to metabolize different microbial glucans.</title>
        <authorList>
            <person name="Widen T."/>
            <person name="Larsbrink J."/>
        </authorList>
    </citation>
    <scope>NUCLEOTIDE SEQUENCE [LARGE SCALE GENOMIC DNA]</scope>
    <source>
        <strain evidence="1 2">Alt3</strain>
        <plasmid evidence="1 2">unnamed1</plasmid>
    </source>
</reference>
<keyword evidence="1" id="KW-0614">Plasmid</keyword>
<dbReference type="RefSeq" id="WP_306105362.1">
    <property type="nucleotide sequence ID" value="NZ_CP120984.1"/>
</dbReference>
<dbReference type="EMBL" id="CP120984">
    <property type="protein sequence ID" value="WLQ69287.1"/>
    <property type="molecule type" value="Genomic_DNA"/>
</dbReference>
<evidence type="ECO:0000313" key="1">
    <source>
        <dbReference type="EMBL" id="WLQ69287.1"/>
    </source>
</evidence>
<name>A0ABY9JNJ7_9ACTN</name>
<keyword evidence="2" id="KW-1185">Reference proteome</keyword>